<dbReference type="RefSeq" id="WP_101175464.1">
    <property type="nucleotide sequence ID" value="NZ_PISE01000004.1"/>
</dbReference>
<dbReference type="PROSITE" id="PS00913">
    <property type="entry name" value="ADH_IRON_1"/>
    <property type="match status" value="1"/>
</dbReference>
<dbReference type="Pfam" id="PF25137">
    <property type="entry name" value="ADH_Fe_C"/>
    <property type="match status" value="1"/>
</dbReference>
<comment type="similarity">
    <text evidence="1">Belongs to the iron-containing alcohol dehydrogenase family.</text>
</comment>
<dbReference type="Gene3D" id="1.20.1090.10">
    <property type="entry name" value="Dehydroquinate synthase-like - alpha domain"/>
    <property type="match status" value="1"/>
</dbReference>
<evidence type="ECO:0000313" key="5">
    <source>
        <dbReference type="EMBL" id="PKG25359.1"/>
    </source>
</evidence>
<dbReference type="PANTHER" id="PTHR11496:SF83">
    <property type="entry name" value="HYDROXYACID-OXOACID TRANSHYDROGENASE, MITOCHONDRIAL"/>
    <property type="match status" value="1"/>
</dbReference>
<gene>
    <name evidence="5" type="ORF">CWS01_02450</name>
</gene>
<dbReference type="AlphaFoldDB" id="A0A2N0Z765"/>
<sequence>MIFHCDTKIIIGNKSTRKLSAILKENFPNVRRIMIVTDRGLVQLGMIQPIIERLRESDYFVVVFDDVSQNPRDIECLKGAEMFKENDIDLVLAVGGGSPIDTAKTIALIGPNGGTPLEYFEKKREYQNIKPICCIPTTAGTGSEVTRSAVITIAANHQKITLKHAKLRPALAVLDGELTLTVPPKVTAATGVDALVHAIEGYTCNVSNPISQSLGAEAMRKIIPNLPKVYRDGKNLEARLEMLEGSLLAGMCFGSADVAAVHCLAEALGSLYDTPHGIANAVFLPYVLAFNVEGNIKTHAELAKIMKFAREKEEGEIAAAKLVSGMKEFTKKLGIPNLTEIPGVNRNDINRLAELAYINNSTASNVREITLEDYKMILKEAFLEEERALL</sequence>
<dbReference type="Pfam" id="PF00465">
    <property type="entry name" value="Fe-ADH"/>
    <property type="match status" value="1"/>
</dbReference>
<comment type="caution">
    <text evidence="5">The sequence shown here is derived from an EMBL/GenBank/DDBJ whole genome shotgun (WGS) entry which is preliminary data.</text>
</comment>
<dbReference type="InterPro" id="IPR039697">
    <property type="entry name" value="Alcohol_dehydrogenase_Fe"/>
</dbReference>
<dbReference type="GO" id="GO:0046872">
    <property type="term" value="F:metal ion binding"/>
    <property type="evidence" value="ECO:0007669"/>
    <property type="project" value="InterPro"/>
</dbReference>
<evidence type="ECO:0000256" key="1">
    <source>
        <dbReference type="ARBA" id="ARBA00007358"/>
    </source>
</evidence>
<accession>A0A2N0Z765</accession>
<dbReference type="PANTHER" id="PTHR11496">
    <property type="entry name" value="ALCOHOL DEHYDROGENASE"/>
    <property type="match status" value="1"/>
</dbReference>
<keyword evidence="6" id="KW-1185">Reference proteome</keyword>
<organism evidence="5 6">
    <name type="scientific">Niallia nealsonii</name>
    <dbReference type="NCBI Taxonomy" id="115979"/>
    <lineage>
        <taxon>Bacteria</taxon>
        <taxon>Bacillati</taxon>
        <taxon>Bacillota</taxon>
        <taxon>Bacilli</taxon>
        <taxon>Bacillales</taxon>
        <taxon>Bacillaceae</taxon>
        <taxon>Niallia</taxon>
    </lineage>
</organism>
<dbReference type="EMBL" id="PISE01000004">
    <property type="protein sequence ID" value="PKG25359.1"/>
    <property type="molecule type" value="Genomic_DNA"/>
</dbReference>
<keyword evidence="2" id="KW-0560">Oxidoreductase</keyword>
<dbReference type="OrthoDB" id="9815791at2"/>
<evidence type="ECO:0000256" key="2">
    <source>
        <dbReference type="ARBA" id="ARBA00023002"/>
    </source>
</evidence>
<dbReference type="FunFam" id="3.40.50.1970:FF:000003">
    <property type="entry name" value="Alcohol dehydrogenase, iron-containing"/>
    <property type="match status" value="1"/>
</dbReference>
<evidence type="ECO:0000313" key="6">
    <source>
        <dbReference type="Proteomes" id="UP000233375"/>
    </source>
</evidence>
<name>A0A2N0Z765_9BACI</name>
<protein>
    <submittedName>
        <fullName evidence="5">Alcohol dehydrogenase</fullName>
    </submittedName>
</protein>
<dbReference type="GO" id="GO:0004022">
    <property type="term" value="F:alcohol dehydrogenase (NAD+) activity"/>
    <property type="evidence" value="ECO:0007669"/>
    <property type="project" value="TreeGrafter"/>
</dbReference>
<evidence type="ECO:0000259" key="4">
    <source>
        <dbReference type="Pfam" id="PF25137"/>
    </source>
</evidence>
<dbReference type="Gene3D" id="3.40.50.1970">
    <property type="match status" value="1"/>
</dbReference>
<feature type="domain" description="Fe-containing alcohol dehydrogenase-like C-terminal" evidence="4">
    <location>
        <begin position="187"/>
        <end position="382"/>
    </location>
</feature>
<dbReference type="SUPFAM" id="SSF56796">
    <property type="entry name" value="Dehydroquinate synthase-like"/>
    <property type="match status" value="1"/>
</dbReference>
<feature type="domain" description="Alcohol dehydrogenase iron-type/glycerol dehydrogenase GldA" evidence="3">
    <location>
        <begin position="7"/>
        <end position="175"/>
    </location>
</feature>
<dbReference type="CDD" id="cd08551">
    <property type="entry name" value="Fe-ADH"/>
    <property type="match status" value="1"/>
</dbReference>
<dbReference type="InterPro" id="IPR018211">
    <property type="entry name" value="ADH_Fe_CS"/>
</dbReference>
<reference evidence="5 6" key="1">
    <citation type="journal article" date="2003" name="Int. J. Syst. Evol. Microbiol.">
        <title>Bacillus nealsonii sp. nov., isolated from a spacecraft-assembly facility, whose spores are gamma-radiation resistant.</title>
        <authorList>
            <person name="Venkateswaran K."/>
            <person name="Kempf M."/>
            <person name="Chen F."/>
            <person name="Satomi M."/>
            <person name="Nicholson W."/>
            <person name="Kern R."/>
        </authorList>
    </citation>
    <scope>NUCLEOTIDE SEQUENCE [LARGE SCALE GENOMIC DNA]</scope>
    <source>
        <strain evidence="5 6">FO-92</strain>
    </source>
</reference>
<dbReference type="InterPro" id="IPR001670">
    <property type="entry name" value="ADH_Fe/GldA"/>
</dbReference>
<evidence type="ECO:0000259" key="3">
    <source>
        <dbReference type="Pfam" id="PF00465"/>
    </source>
</evidence>
<dbReference type="InterPro" id="IPR056798">
    <property type="entry name" value="ADH_Fe_C"/>
</dbReference>
<dbReference type="FunFam" id="1.20.1090.10:FF:000001">
    <property type="entry name" value="Aldehyde-alcohol dehydrogenase"/>
    <property type="match status" value="1"/>
</dbReference>
<proteinExistence type="inferred from homology"/>
<dbReference type="Proteomes" id="UP000233375">
    <property type="component" value="Unassembled WGS sequence"/>
</dbReference>